<name>A0AAU7AUE4_9ACTN</name>
<feature type="compositionally biased region" description="Basic and acidic residues" evidence="1">
    <location>
        <begin position="33"/>
        <end position="57"/>
    </location>
</feature>
<evidence type="ECO:0000313" key="2">
    <source>
        <dbReference type="EMBL" id="XAY05232.1"/>
    </source>
</evidence>
<proteinExistence type="predicted"/>
<dbReference type="SUPFAM" id="SSF54197">
    <property type="entry name" value="HIT-like"/>
    <property type="match status" value="1"/>
</dbReference>
<dbReference type="Gene3D" id="3.30.428.10">
    <property type="entry name" value="HIT-like"/>
    <property type="match status" value="1"/>
</dbReference>
<dbReference type="AlphaFoldDB" id="A0AAU7AUE4"/>
<dbReference type="EMBL" id="CP114014">
    <property type="protein sequence ID" value="XAY05232.1"/>
    <property type="molecule type" value="Genomic_DNA"/>
</dbReference>
<sequence>MPEHAHDPRGPAGRELRTPPVRDWDSWPFVGDVEPKELRAPEPEPPRNGEGDRPCEACQKPDSEYIWTDTRWRLLALPPSGLPFVCILEPRVHADGPRDLPDTMLAEMGVMLARVERAVLAVPGVERIHILRYGEGAAHLHWWFMARPTGVRQVASSLAMIWDDVLPTTPDDVWHANVATVVAALGPA</sequence>
<evidence type="ECO:0008006" key="3">
    <source>
        <dbReference type="Google" id="ProtNLM"/>
    </source>
</evidence>
<gene>
    <name evidence="2" type="ORF">DSM112329_02077</name>
</gene>
<dbReference type="InterPro" id="IPR036265">
    <property type="entry name" value="HIT-like_sf"/>
</dbReference>
<protein>
    <recommendedName>
        <fullName evidence="3">HIT domain-containing protein</fullName>
    </recommendedName>
</protein>
<feature type="compositionally biased region" description="Basic and acidic residues" evidence="1">
    <location>
        <begin position="1"/>
        <end position="25"/>
    </location>
</feature>
<accession>A0AAU7AUE4</accession>
<evidence type="ECO:0000256" key="1">
    <source>
        <dbReference type="SAM" id="MobiDB-lite"/>
    </source>
</evidence>
<dbReference type="RefSeq" id="WP_354701748.1">
    <property type="nucleotide sequence ID" value="NZ_CP114014.1"/>
</dbReference>
<dbReference type="KEGG" id="parq:DSM112329_02077"/>
<feature type="region of interest" description="Disordered" evidence="1">
    <location>
        <begin position="1"/>
        <end position="57"/>
    </location>
</feature>
<reference evidence="2" key="1">
    <citation type="submission" date="2022-12" db="EMBL/GenBank/DDBJ databases">
        <title>Paraconexibacter alkalitolerans sp. nov. and Baekduia alba sp. nov., isolated from soil and emended description of the genera Paraconexibacter (Chun et al., 2020) and Baekduia (An et al., 2020).</title>
        <authorList>
            <person name="Vieira S."/>
            <person name="Huber K.J."/>
            <person name="Geppert A."/>
            <person name="Wolf J."/>
            <person name="Neumann-Schaal M."/>
            <person name="Muesken M."/>
            <person name="Overmann J."/>
        </authorList>
    </citation>
    <scope>NUCLEOTIDE SEQUENCE</scope>
    <source>
        <strain evidence="2">AEG42_29</strain>
    </source>
</reference>
<organism evidence="2">
    <name type="scientific">Paraconexibacter sp. AEG42_29</name>
    <dbReference type="NCBI Taxonomy" id="2997339"/>
    <lineage>
        <taxon>Bacteria</taxon>
        <taxon>Bacillati</taxon>
        <taxon>Actinomycetota</taxon>
        <taxon>Thermoleophilia</taxon>
        <taxon>Solirubrobacterales</taxon>
        <taxon>Paraconexibacteraceae</taxon>
        <taxon>Paraconexibacter</taxon>
    </lineage>
</organism>